<sequence>MSNASAHISVSGCQKLRIQCNTNCTFNADICFWLLSLIGSHSLGGTISSSHRVWI</sequence>
<reference evidence="1" key="2">
    <citation type="journal article" date="2015" name="Data Brief">
        <title>Shoot transcriptome of the giant reed, Arundo donax.</title>
        <authorList>
            <person name="Barrero R.A."/>
            <person name="Guerrero F.D."/>
            <person name="Moolhuijzen P."/>
            <person name="Goolsby J.A."/>
            <person name="Tidwell J."/>
            <person name="Bellgard S.E."/>
            <person name="Bellgard M.I."/>
        </authorList>
    </citation>
    <scope>NUCLEOTIDE SEQUENCE</scope>
    <source>
        <tissue evidence="1">Shoot tissue taken approximately 20 cm above the soil surface</tissue>
    </source>
</reference>
<dbReference type="AlphaFoldDB" id="A0A0A9DI56"/>
<reference evidence="1" key="1">
    <citation type="submission" date="2014-09" db="EMBL/GenBank/DDBJ databases">
        <authorList>
            <person name="Magalhaes I.L.F."/>
            <person name="Oliveira U."/>
            <person name="Santos F.R."/>
            <person name="Vidigal T.H.D.A."/>
            <person name="Brescovit A.D."/>
            <person name="Santos A.J."/>
        </authorList>
    </citation>
    <scope>NUCLEOTIDE SEQUENCE</scope>
    <source>
        <tissue evidence="1">Shoot tissue taken approximately 20 cm above the soil surface</tissue>
    </source>
</reference>
<organism evidence="1">
    <name type="scientific">Arundo donax</name>
    <name type="common">Giant reed</name>
    <name type="synonym">Donax arundinaceus</name>
    <dbReference type="NCBI Taxonomy" id="35708"/>
    <lineage>
        <taxon>Eukaryota</taxon>
        <taxon>Viridiplantae</taxon>
        <taxon>Streptophyta</taxon>
        <taxon>Embryophyta</taxon>
        <taxon>Tracheophyta</taxon>
        <taxon>Spermatophyta</taxon>
        <taxon>Magnoliopsida</taxon>
        <taxon>Liliopsida</taxon>
        <taxon>Poales</taxon>
        <taxon>Poaceae</taxon>
        <taxon>PACMAD clade</taxon>
        <taxon>Arundinoideae</taxon>
        <taxon>Arundineae</taxon>
        <taxon>Arundo</taxon>
    </lineage>
</organism>
<evidence type="ECO:0000313" key="1">
    <source>
        <dbReference type="EMBL" id="JAD88259.1"/>
    </source>
</evidence>
<dbReference type="EMBL" id="GBRH01209636">
    <property type="protein sequence ID" value="JAD88259.1"/>
    <property type="molecule type" value="Transcribed_RNA"/>
</dbReference>
<protein>
    <submittedName>
        <fullName evidence="1">IMPL1</fullName>
    </submittedName>
</protein>
<proteinExistence type="predicted"/>
<name>A0A0A9DI56_ARUDO</name>
<accession>A0A0A9DI56</accession>